<accession>A0A1Q5P4E5</accession>
<proteinExistence type="predicted"/>
<dbReference type="RefSeq" id="WP_073710934.1">
    <property type="nucleotide sequence ID" value="NZ_MRWQ01000005.1"/>
</dbReference>
<protein>
    <recommendedName>
        <fullName evidence="1">LTD domain-containing protein</fullName>
    </recommendedName>
</protein>
<comment type="caution">
    <text evidence="2">The sequence shown here is derived from an EMBL/GenBank/DDBJ whole genome shotgun (WGS) entry which is preliminary data.</text>
</comment>
<evidence type="ECO:0000259" key="1">
    <source>
        <dbReference type="Pfam" id="PF00932"/>
    </source>
</evidence>
<dbReference type="InterPro" id="IPR036415">
    <property type="entry name" value="Lamin_tail_dom_sf"/>
</dbReference>
<evidence type="ECO:0000313" key="2">
    <source>
        <dbReference type="EMBL" id="OKL37053.1"/>
    </source>
</evidence>
<dbReference type="Proteomes" id="UP000186524">
    <property type="component" value="Unassembled WGS sequence"/>
</dbReference>
<reference evidence="2 3" key="1">
    <citation type="submission" date="2016-12" db="EMBL/GenBank/DDBJ databases">
        <title>Domibacillus sp. SAOS 44 whole genome sequencing.</title>
        <authorList>
            <person name="Verma A."/>
            <person name="Krishnamurthi S."/>
        </authorList>
    </citation>
    <scope>NUCLEOTIDE SEQUENCE [LARGE SCALE GENOMIC DNA]</scope>
    <source>
        <strain evidence="2 3">SAOS 44</strain>
    </source>
</reference>
<dbReference type="Pfam" id="PF00932">
    <property type="entry name" value="LTD"/>
    <property type="match status" value="1"/>
</dbReference>
<dbReference type="AlphaFoldDB" id="A0A1Q5P4E5"/>
<keyword evidence="3" id="KW-1185">Reference proteome</keyword>
<organism evidence="2 3">
    <name type="scientific">Domibacillus mangrovi</name>
    <dbReference type="NCBI Taxonomy" id="1714354"/>
    <lineage>
        <taxon>Bacteria</taxon>
        <taxon>Bacillati</taxon>
        <taxon>Bacillota</taxon>
        <taxon>Bacilli</taxon>
        <taxon>Bacillales</taxon>
        <taxon>Bacillaceae</taxon>
        <taxon>Domibacillus</taxon>
    </lineage>
</organism>
<dbReference type="SUPFAM" id="SSF74853">
    <property type="entry name" value="Lamin A/C globular tail domain"/>
    <property type="match status" value="1"/>
</dbReference>
<gene>
    <name evidence="2" type="ORF">BLL40_05555</name>
</gene>
<evidence type="ECO:0000313" key="3">
    <source>
        <dbReference type="Proteomes" id="UP000186524"/>
    </source>
</evidence>
<sequence length="98" mass="11072">MKPCFVLVFYSEIHKYHKQEHLDLLRFWTLVSVQGNKTYTFPDGYILGAGKTVYVTSGPNAKEQLPTYIKWTTANIWANSGDPAHLYDNAGEIASGMD</sequence>
<dbReference type="InterPro" id="IPR001322">
    <property type="entry name" value="Lamin_tail_dom"/>
</dbReference>
<feature type="domain" description="LTD" evidence="1">
    <location>
        <begin position="28"/>
        <end position="93"/>
    </location>
</feature>
<name>A0A1Q5P4E5_9BACI</name>
<dbReference type="Gene3D" id="2.60.40.1260">
    <property type="entry name" value="Lamin Tail domain"/>
    <property type="match status" value="1"/>
</dbReference>
<dbReference type="EMBL" id="MRWQ01000005">
    <property type="protein sequence ID" value="OKL37053.1"/>
    <property type="molecule type" value="Genomic_DNA"/>
</dbReference>